<dbReference type="OrthoDB" id="5290589at2"/>
<sequence>MLREEEKRAFQRMAVDAPVFIKTLSGNIQGQCKDLSATGMSISTSENGVLVDDVVAVSLGEAGGPVSPLRAEARVIRVDQERDYNIALEFIQLY</sequence>
<comment type="caution">
    <text evidence="2">The sequence shown here is derived from an EMBL/GenBank/DDBJ whole genome shotgun (WGS) entry which is preliminary data.</text>
</comment>
<protein>
    <submittedName>
        <fullName evidence="2">PilZ domain-containing protein</fullName>
    </submittedName>
</protein>
<gene>
    <name evidence="2" type="ORF">DBZ36_01700</name>
</gene>
<dbReference type="SUPFAM" id="SSF141371">
    <property type="entry name" value="PilZ domain-like"/>
    <property type="match status" value="1"/>
</dbReference>
<proteinExistence type="predicted"/>
<keyword evidence="3" id="KW-1185">Reference proteome</keyword>
<dbReference type="Proteomes" id="UP000286482">
    <property type="component" value="Unassembled WGS sequence"/>
</dbReference>
<evidence type="ECO:0000313" key="2">
    <source>
        <dbReference type="EMBL" id="RKF21391.1"/>
    </source>
</evidence>
<evidence type="ECO:0000259" key="1">
    <source>
        <dbReference type="Pfam" id="PF07238"/>
    </source>
</evidence>
<reference evidence="2 3" key="1">
    <citation type="submission" date="2018-09" db="EMBL/GenBank/DDBJ databases">
        <authorList>
            <person name="Wang Z."/>
        </authorList>
    </citation>
    <scope>NUCLEOTIDE SEQUENCE [LARGE SCALE GENOMIC DNA]</scope>
    <source>
        <strain evidence="2 3">ALS 81</strain>
    </source>
</reference>
<organism evidence="2 3">
    <name type="scientific">Alginatibacterium sediminis</name>
    <dbReference type="NCBI Taxonomy" id="2164068"/>
    <lineage>
        <taxon>Bacteria</taxon>
        <taxon>Pseudomonadati</taxon>
        <taxon>Pseudomonadota</taxon>
        <taxon>Gammaproteobacteria</taxon>
        <taxon>Alteromonadales</taxon>
        <taxon>Alteromonadaceae</taxon>
        <taxon>Alginatibacterium</taxon>
    </lineage>
</organism>
<feature type="domain" description="PilZ" evidence="1">
    <location>
        <begin position="6"/>
        <end position="91"/>
    </location>
</feature>
<dbReference type="Gene3D" id="2.40.10.220">
    <property type="entry name" value="predicted glycosyltransferase like domains"/>
    <property type="match status" value="1"/>
</dbReference>
<evidence type="ECO:0000313" key="3">
    <source>
        <dbReference type="Proteomes" id="UP000286482"/>
    </source>
</evidence>
<accession>A0A420EKZ5</accession>
<dbReference type="AlphaFoldDB" id="A0A420EKZ5"/>
<dbReference type="RefSeq" id="WP_120353195.1">
    <property type="nucleotide sequence ID" value="NZ_RAQO01000002.1"/>
</dbReference>
<dbReference type="InterPro" id="IPR009875">
    <property type="entry name" value="PilZ_domain"/>
</dbReference>
<name>A0A420EKZ5_9ALTE</name>
<dbReference type="EMBL" id="RAQO01000002">
    <property type="protein sequence ID" value="RKF21391.1"/>
    <property type="molecule type" value="Genomic_DNA"/>
</dbReference>
<dbReference type="GO" id="GO:0035438">
    <property type="term" value="F:cyclic-di-GMP binding"/>
    <property type="evidence" value="ECO:0007669"/>
    <property type="project" value="InterPro"/>
</dbReference>
<dbReference type="Pfam" id="PF07238">
    <property type="entry name" value="PilZ"/>
    <property type="match status" value="1"/>
</dbReference>